<evidence type="ECO:0008006" key="6">
    <source>
        <dbReference type="Google" id="ProtNLM"/>
    </source>
</evidence>
<dbReference type="Proteomes" id="UP000051887">
    <property type="component" value="Unassembled WGS sequence"/>
</dbReference>
<keyword evidence="1" id="KW-0732">Signal</keyword>
<evidence type="ECO:0000313" key="4">
    <source>
        <dbReference type="Proteomes" id="UP000051086"/>
    </source>
</evidence>
<evidence type="ECO:0000313" key="3">
    <source>
        <dbReference type="EMBL" id="CUH72951.1"/>
    </source>
</evidence>
<dbReference type="PROSITE" id="PS51257">
    <property type="entry name" value="PROKAR_LIPOPROTEIN"/>
    <property type="match status" value="1"/>
</dbReference>
<dbReference type="Pfam" id="PF11150">
    <property type="entry name" value="DUF2927"/>
    <property type="match status" value="1"/>
</dbReference>
<evidence type="ECO:0000313" key="2">
    <source>
        <dbReference type="EMBL" id="CUH69548.1"/>
    </source>
</evidence>
<dbReference type="Proteomes" id="UP000051086">
    <property type="component" value="Unassembled WGS sequence"/>
</dbReference>
<gene>
    <name evidence="2" type="ORF">TL5118_03513</name>
    <name evidence="3" type="ORF">TL5120_02753</name>
</gene>
<dbReference type="EMBL" id="CYSB01000040">
    <property type="protein sequence ID" value="CUH69548.1"/>
    <property type="molecule type" value="Genomic_DNA"/>
</dbReference>
<dbReference type="EMBL" id="CYSC01000035">
    <property type="protein sequence ID" value="CUH72951.1"/>
    <property type="molecule type" value="Genomic_DNA"/>
</dbReference>
<protein>
    <recommendedName>
        <fullName evidence="6">ATP-dependent transcriptional regulator</fullName>
    </recommendedName>
</protein>
<feature type="chain" id="PRO_5009792549" description="ATP-dependent transcriptional regulator" evidence="1">
    <location>
        <begin position="22"/>
        <end position="459"/>
    </location>
</feature>
<feature type="signal peptide" evidence="1">
    <location>
        <begin position="1"/>
        <end position="21"/>
    </location>
</feature>
<sequence>MIRFLAALPLCLSLSACMATAPLEQPSRASTEATTILPPMKTFTASRASKPQVSNTDLARDILDLAFQLESGRQLPRFTRFEGPITLRLTGQAPISLSLELDALTDRLRREAGINIRRVQSGQASITIEAVSHAKIRRHLPSAACFVVPNVSSLAEYSKARRAPRTDWTQLQNRERLAIFVPSDAPPQEMRDCLHEELAQALGPLNDLYRLSDSVFNDDNVHTVLTGYDMLVLRAFYAPELQNGMSRSQVAERLPTILARLNPAGANRSPEYLRTTPRSWIEAIQTALGPGASAAGRRSAAQKAVNIARSEGWTDHRRAFSHYALGRLTQSQDPDVALSHFLAAQRYYSQRPGTQLHSAQVAQQLAAYAIHEGRGQAALDIIDPYLDVAKRHENAALLSTLMLLRAEALDLLGRGTEARLVRLDSLGWARYGFGADWAVRAKLQEITALSPLKRGNGRT</sequence>
<reference evidence="3 5" key="2">
    <citation type="submission" date="2015-09" db="EMBL/GenBank/DDBJ databases">
        <authorList>
            <consortium name="Swine Surveillance"/>
        </authorList>
    </citation>
    <scope>NUCLEOTIDE SEQUENCE [LARGE SCALE GENOMIC DNA]</scope>
    <source>
        <strain evidence="3 5">5120</strain>
    </source>
</reference>
<accession>A0A0P1FVR2</accession>
<organism evidence="3 5">
    <name type="scientific">Thalassovita autumnalis</name>
    <dbReference type="NCBI Taxonomy" id="2072972"/>
    <lineage>
        <taxon>Bacteria</taxon>
        <taxon>Pseudomonadati</taxon>
        <taxon>Pseudomonadota</taxon>
        <taxon>Alphaproteobacteria</taxon>
        <taxon>Rhodobacterales</taxon>
        <taxon>Roseobacteraceae</taxon>
        <taxon>Thalassovita</taxon>
    </lineage>
</organism>
<reference evidence="2 4" key="1">
    <citation type="submission" date="2015-09" db="EMBL/GenBank/DDBJ databases">
        <authorList>
            <person name="Rodrigo-Torres L."/>
            <person name="Arahal D.R."/>
        </authorList>
    </citation>
    <scope>NUCLEOTIDE SEQUENCE [LARGE SCALE GENOMIC DNA]</scope>
    <source>
        <strain evidence="2 4">CECT 5118</strain>
    </source>
</reference>
<evidence type="ECO:0000256" key="1">
    <source>
        <dbReference type="SAM" id="SignalP"/>
    </source>
</evidence>
<evidence type="ECO:0000313" key="5">
    <source>
        <dbReference type="Proteomes" id="UP000051887"/>
    </source>
</evidence>
<dbReference type="OrthoDB" id="7823193at2"/>
<dbReference type="AlphaFoldDB" id="A0A0P1FVR2"/>
<proteinExistence type="predicted"/>
<keyword evidence="4" id="KW-1185">Reference proteome</keyword>
<dbReference type="RefSeq" id="WP_058244114.1">
    <property type="nucleotide sequence ID" value="NZ_CYSB01000040.1"/>
</dbReference>
<dbReference type="InterPro" id="IPR021323">
    <property type="entry name" value="DUF2927"/>
</dbReference>
<name>A0A0P1FVR2_9RHOB</name>